<gene>
    <name evidence="2" type="ORF">pgond44_05340</name>
</gene>
<dbReference type="Pfam" id="PF13590">
    <property type="entry name" value="DUF4136"/>
    <property type="match status" value="1"/>
</dbReference>
<feature type="domain" description="DUF4136" evidence="1">
    <location>
        <begin position="19"/>
        <end position="187"/>
    </location>
</feature>
<proteinExistence type="predicted"/>
<dbReference type="eggNOG" id="ENOG5032R8P">
    <property type="taxonomic scope" value="Bacteria"/>
</dbReference>
<protein>
    <recommendedName>
        <fullName evidence="1">DUF4136 domain-containing protein</fullName>
    </recommendedName>
</protein>
<dbReference type="RefSeq" id="WP_003437604.1">
    <property type="nucleotide sequence ID" value="NZ_APLF01000004.1"/>
</dbReference>
<sequence>MLLIIPSALISCGSSVTTVKAPSADLSNYDTYAFLPNSMELKNKSIDEEMISETVLSSVKKQIEQEGFRMDRDNPDVLVLISTKTDSESYSETDPVYATYPYSRYPTATRVNPYYNNYYYNSYNSINRIVGYDTDVYKYKEGTLIIDLIDAESKKTIWKGITTDNIYSGSTTEAIADLIDDVFDAYPIKKM</sequence>
<evidence type="ECO:0000313" key="2">
    <source>
        <dbReference type="EMBL" id="EMY81938.1"/>
    </source>
</evidence>
<dbReference type="EMBL" id="APLF01000004">
    <property type="protein sequence ID" value="EMY81938.1"/>
    <property type="molecule type" value="Genomic_DNA"/>
</dbReference>
<dbReference type="InterPro" id="IPR025411">
    <property type="entry name" value="DUF4136"/>
</dbReference>
<dbReference type="Proteomes" id="UP000012317">
    <property type="component" value="Unassembled WGS sequence"/>
</dbReference>
<organism evidence="2 3">
    <name type="scientific">Psychroflexus gondwanensis ACAM 44</name>
    <dbReference type="NCBI Taxonomy" id="1189619"/>
    <lineage>
        <taxon>Bacteria</taxon>
        <taxon>Pseudomonadati</taxon>
        <taxon>Bacteroidota</taxon>
        <taxon>Flavobacteriia</taxon>
        <taxon>Flavobacteriales</taxon>
        <taxon>Flavobacteriaceae</taxon>
        <taxon>Psychroflexus</taxon>
    </lineage>
</organism>
<accession>N1X1L4</accession>
<evidence type="ECO:0000259" key="1">
    <source>
        <dbReference type="Pfam" id="PF13590"/>
    </source>
</evidence>
<dbReference type="Gene3D" id="3.30.160.670">
    <property type="match status" value="1"/>
</dbReference>
<keyword evidence="3" id="KW-1185">Reference proteome</keyword>
<name>N1X1L4_9FLAO</name>
<dbReference type="AlphaFoldDB" id="N1X1L4"/>
<comment type="caution">
    <text evidence="2">The sequence shown here is derived from an EMBL/GenBank/DDBJ whole genome shotgun (WGS) entry which is preliminary data.</text>
</comment>
<dbReference type="STRING" id="1189619.pgond44_05340"/>
<reference evidence="2 3" key="1">
    <citation type="journal article" date="2014" name="Genome Biol. Evol.">
        <title>Extensive gene acquisition in the extremely psychrophilic bacterial species Psychroflexus torquis and the link to sea-ice ecosystem specialism.</title>
        <authorList>
            <person name="Feng S."/>
            <person name="Powell S.M."/>
            <person name="Wilson R."/>
            <person name="Bowman J.P."/>
        </authorList>
    </citation>
    <scope>NUCLEOTIDE SEQUENCE [LARGE SCALE GENOMIC DNA]</scope>
    <source>
        <strain evidence="2 3">ACAM 44</strain>
    </source>
</reference>
<evidence type="ECO:0000313" key="3">
    <source>
        <dbReference type="Proteomes" id="UP000012317"/>
    </source>
</evidence>